<dbReference type="EMBL" id="SRLO01000727">
    <property type="protein sequence ID" value="TNN47711.1"/>
    <property type="molecule type" value="Genomic_DNA"/>
</dbReference>
<sequence>MRSRRGRVAGAQPPRCKCSRLQYDSEVDRLSLRRGEGRGGKNTGLSYFELFLLSDRWTRRLLAPLGSSLLFPRSCFLSRARCFPPAAGMEDGL</sequence>
<dbReference type="Proteomes" id="UP000314294">
    <property type="component" value="Unassembled WGS sequence"/>
</dbReference>
<protein>
    <submittedName>
        <fullName evidence="1">Uncharacterized protein</fullName>
    </submittedName>
</protein>
<accession>A0A4Z2G335</accession>
<proteinExistence type="predicted"/>
<reference evidence="1 2" key="1">
    <citation type="submission" date="2019-03" db="EMBL/GenBank/DDBJ databases">
        <title>First draft genome of Liparis tanakae, snailfish: a comprehensive survey of snailfish specific genes.</title>
        <authorList>
            <person name="Kim W."/>
            <person name="Song I."/>
            <person name="Jeong J.-H."/>
            <person name="Kim D."/>
            <person name="Kim S."/>
            <person name="Ryu S."/>
            <person name="Song J.Y."/>
            <person name="Lee S.K."/>
        </authorList>
    </citation>
    <scope>NUCLEOTIDE SEQUENCE [LARGE SCALE GENOMIC DNA]</scope>
    <source>
        <tissue evidence="1">Muscle</tissue>
    </source>
</reference>
<gene>
    <name evidence="1" type="ORF">EYF80_042088</name>
</gene>
<keyword evidence="2" id="KW-1185">Reference proteome</keyword>
<evidence type="ECO:0000313" key="2">
    <source>
        <dbReference type="Proteomes" id="UP000314294"/>
    </source>
</evidence>
<dbReference type="AlphaFoldDB" id="A0A4Z2G335"/>
<comment type="caution">
    <text evidence="1">The sequence shown here is derived from an EMBL/GenBank/DDBJ whole genome shotgun (WGS) entry which is preliminary data.</text>
</comment>
<name>A0A4Z2G335_9TELE</name>
<evidence type="ECO:0000313" key="1">
    <source>
        <dbReference type="EMBL" id="TNN47711.1"/>
    </source>
</evidence>
<organism evidence="1 2">
    <name type="scientific">Liparis tanakae</name>
    <name type="common">Tanaka's snailfish</name>
    <dbReference type="NCBI Taxonomy" id="230148"/>
    <lineage>
        <taxon>Eukaryota</taxon>
        <taxon>Metazoa</taxon>
        <taxon>Chordata</taxon>
        <taxon>Craniata</taxon>
        <taxon>Vertebrata</taxon>
        <taxon>Euteleostomi</taxon>
        <taxon>Actinopterygii</taxon>
        <taxon>Neopterygii</taxon>
        <taxon>Teleostei</taxon>
        <taxon>Neoteleostei</taxon>
        <taxon>Acanthomorphata</taxon>
        <taxon>Eupercaria</taxon>
        <taxon>Perciformes</taxon>
        <taxon>Cottioidei</taxon>
        <taxon>Cottales</taxon>
        <taxon>Liparidae</taxon>
        <taxon>Liparis</taxon>
    </lineage>
</organism>